<feature type="compositionally biased region" description="Polar residues" evidence="1">
    <location>
        <begin position="1424"/>
        <end position="1443"/>
    </location>
</feature>
<name>A0A7S0URZ4_9CHLO</name>
<feature type="compositionally biased region" description="Basic and acidic residues" evidence="1">
    <location>
        <begin position="978"/>
        <end position="989"/>
    </location>
</feature>
<evidence type="ECO:0008006" key="3">
    <source>
        <dbReference type="Google" id="ProtNLM"/>
    </source>
</evidence>
<evidence type="ECO:0000256" key="1">
    <source>
        <dbReference type="SAM" id="MobiDB-lite"/>
    </source>
</evidence>
<feature type="region of interest" description="Disordered" evidence="1">
    <location>
        <begin position="1605"/>
        <end position="1712"/>
    </location>
</feature>
<dbReference type="PANTHER" id="PTHR42264">
    <property type="entry name" value="EPHRIN_REC_LIKE DOMAIN-CONTAINING PROTEIN"/>
    <property type="match status" value="1"/>
</dbReference>
<feature type="compositionally biased region" description="Low complexity" evidence="1">
    <location>
        <begin position="343"/>
        <end position="374"/>
    </location>
</feature>
<feature type="region of interest" description="Disordered" evidence="1">
    <location>
        <begin position="925"/>
        <end position="993"/>
    </location>
</feature>
<feature type="region of interest" description="Disordered" evidence="1">
    <location>
        <begin position="1211"/>
        <end position="1246"/>
    </location>
</feature>
<feature type="region of interest" description="Disordered" evidence="1">
    <location>
        <begin position="1092"/>
        <end position="1114"/>
    </location>
</feature>
<dbReference type="EMBL" id="HBFM01010038">
    <property type="protein sequence ID" value="CAD8769978.1"/>
    <property type="molecule type" value="Transcribed_RNA"/>
</dbReference>
<feature type="compositionally biased region" description="Basic and acidic residues" evidence="1">
    <location>
        <begin position="1211"/>
        <end position="1228"/>
    </location>
</feature>
<feature type="compositionally biased region" description="Basic and acidic residues" evidence="1">
    <location>
        <begin position="272"/>
        <end position="294"/>
    </location>
</feature>
<feature type="region of interest" description="Disordered" evidence="1">
    <location>
        <begin position="1886"/>
        <end position="1924"/>
    </location>
</feature>
<feature type="region of interest" description="Disordered" evidence="1">
    <location>
        <begin position="1411"/>
        <end position="1497"/>
    </location>
</feature>
<dbReference type="PANTHER" id="PTHR42264:SF6">
    <property type="entry name" value="TRANSMEMBRANE PROTEIN"/>
    <property type="match status" value="1"/>
</dbReference>
<reference evidence="2" key="1">
    <citation type="submission" date="2021-01" db="EMBL/GenBank/DDBJ databases">
        <authorList>
            <person name="Corre E."/>
            <person name="Pelletier E."/>
            <person name="Niang G."/>
            <person name="Scheremetjew M."/>
            <person name="Finn R."/>
            <person name="Kale V."/>
            <person name="Holt S."/>
            <person name="Cochrane G."/>
            <person name="Meng A."/>
            <person name="Brown T."/>
            <person name="Cohen L."/>
        </authorList>
    </citation>
    <scope>NUCLEOTIDE SEQUENCE</scope>
    <source>
        <strain evidence="2">SAG 63-3</strain>
    </source>
</reference>
<dbReference type="SUPFAM" id="SSF52058">
    <property type="entry name" value="L domain-like"/>
    <property type="match status" value="1"/>
</dbReference>
<feature type="compositionally biased region" description="Basic and acidic residues" evidence="1">
    <location>
        <begin position="1453"/>
        <end position="1463"/>
    </location>
</feature>
<feature type="compositionally biased region" description="Low complexity" evidence="1">
    <location>
        <begin position="1379"/>
        <end position="1388"/>
    </location>
</feature>
<feature type="region of interest" description="Disordered" evidence="1">
    <location>
        <begin position="1369"/>
        <end position="1396"/>
    </location>
</feature>
<feature type="region of interest" description="Disordered" evidence="1">
    <location>
        <begin position="334"/>
        <end position="384"/>
    </location>
</feature>
<feature type="region of interest" description="Disordered" evidence="1">
    <location>
        <begin position="705"/>
        <end position="739"/>
    </location>
</feature>
<feature type="compositionally biased region" description="Low complexity" evidence="1">
    <location>
        <begin position="2080"/>
        <end position="2097"/>
    </location>
</feature>
<evidence type="ECO:0000313" key="2">
    <source>
        <dbReference type="EMBL" id="CAD8769978.1"/>
    </source>
</evidence>
<feature type="compositionally biased region" description="Gly residues" evidence="1">
    <location>
        <begin position="935"/>
        <end position="948"/>
    </location>
</feature>
<feature type="compositionally biased region" description="Basic and acidic residues" evidence="1">
    <location>
        <begin position="1623"/>
        <end position="1635"/>
    </location>
</feature>
<feature type="compositionally biased region" description="Low complexity" evidence="1">
    <location>
        <begin position="925"/>
        <end position="934"/>
    </location>
</feature>
<organism evidence="2">
    <name type="scientific">Polytomella parva</name>
    <dbReference type="NCBI Taxonomy" id="51329"/>
    <lineage>
        <taxon>Eukaryota</taxon>
        <taxon>Viridiplantae</taxon>
        <taxon>Chlorophyta</taxon>
        <taxon>core chlorophytes</taxon>
        <taxon>Chlorophyceae</taxon>
        <taxon>CS clade</taxon>
        <taxon>Chlamydomonadales</taxon>
        <taxon>Chlamydomonadaceae</taxon>
        <taxon>Polytomella</taxon>
    </lineage>
</organism>
<feature type="compositionally biased region" description="Polar residues" evidence="1">
    <location>
        <begin position="2063"/>
        <end position="2079"/>
    </location>
</feature>
<feature type="compositionally biased region" description="Basic and acidic residues" evidence="1">
    <location>
        <begin position="1480"/>
        <end position="1491"/>
    </location>
</feature>
<sequence>MAGHKGGSVPPTCRYSLRSKSSIEDETGAIRSIRGDCNLISTNQDSSNCRKRNAKASLSNVKGGKKRSVEVNFFREKAPNTLHRNAILTTNDLEDNGSSLNITPACETVTPYDIAPEVRICFNDLDMRILKQICLVLDTESLLSVRAVNRGLREACSEVPMTFRLTLPRINSLPKFYGNFPPIIKLQALDAAMAAGFKTALLNSVAQAQLQQQQQQQLGSQAHANFCKNTTNLAANNSNRGNSSDNNSNNLSVSDSSSSNTNQQETAMTSVEPERSSSQHTQCHDISRSCKDGENTIASNSHDAQLPSNDIHCSSDVNNNHDCTRINNNAVISSCPQPPNHYQQNNTNSSNNNNCSGHSSSQSTGQSSSSSLPLQQPPPQSSTQQVVVQATAASGANTTVGAVGNTSSIVAGSTGLPFGSLPAAFMDRLPTSLAALQLQQLQQSINQRKQQQQIISAAGQSSSAIAWRQRMYGLLRAPLKPRCVKLRLEGGSSLYRLPELPTSAAMETCYIVQMTVASMLPSLEALTTLASVESITELDLELPCHPKVMAYVAHAFPHVKKLTMSNLIPPPHNHLAVLAAAVQHVPSQQRRALTSGGGGGNLSITNGMPSTSQLNNNNNNNSNENAVALQQNQQQLPPPSLTLSSSSTYLTTLTQNVGSTSVAFNSTESISANAPANEATGSEIQRPLNANASINLLAANNNDNDSNYISNGNNNIHHDSNNNSTTSLPPPSPNTRPPTAAVAAAVPLLNNLRSLNVSATSWDQLFHLSSLTNLEHLSVRYYIWNIPELWMLTSLRRLKSFEFRAMDERSRFQLDFLSCFQSLPALERLSVDIVLARADSNGDSMEFIKACSPNLNSLDLTLRVPEDSNPTLRNHLRLLPLVPKGCTVSLNIVANALDRHLAQSGIWGYAAFSAATAAARQWPQAASSSSVDGNESGGGEGNRGGNGGVNDSSNHISNNENVDNSTHRNENVSLTESSSKEGDEGKSIDINKNSNRQLIISPSLCSSSSSSSSASISSSSAAATSTLASSASSSLGCGSDCFGEGIFACPGCRYLASYLPYFQSVAEASSTSSSSPLSSATANAANRMDPFGFGPGNTAHPMPARPNTPLPESRQDDLWSCLKLVNPGTSLKLSLQGYTRPMNGLPDLSASMLTFLKVDKCTMTDTCFRMIGSLTSMKHLYLRYSFRGTLCRFGAGAMCMSSHLLQAVGEEGKFEEQEERKREGGHLEGKRRRRRRGGNDMSMAAPMTKNNMKSLDYERSNSNGGVKTFSTVSTVKGNLLAVKNGRSGNNNEYKGRNARKLLSASSLVVDRIHNDFSASISPRSDSSVTQVVGGGESGKNYPTNFFNNTATNNNNCIRSTMNDHNCSSLINHHNHQSRSRPTTSLPSRQGSNILTDNNNVVTTYTFTKPQEKNVSSNNHRHQSHPLQKSHLPSTRTSHFQTQLNESGEATGEGEGRRNEETMKFVDNSKLSTCPDPLSVKGEKDVRRKDEVEPSSSGLTEDATVQYNMATTAGWKEDSINTESKTHAKNTNTSFMNNNGEMLTDREREDLDSEDNCGNGEEDTVTMPEVSRAGADGIEIEGRKRQRRGYESDSNLILVTNDNCVLSKKRNNGGSNDASHSGIRAKDNEEERKILFPRESVMVGEEEEEKNQDIDEHEDDPLYGSYIEKGEEEDLVVSMDEEDVEEDEDYDDYNGDEDEEGEEVDNDMDSGNTVDETFRIRKIPHPQPFFSRKNRLSLHKTGFEGRLGVIWQAPCPLLHLTRLTNLESIEIHETCAFHSSEVQRRMQIDAQMRAERMARRAARAAAAAAAAAASTCKQRLCSSSSAMYIHDNNNINHSQVYSSSRLDKNHLAVLNNNSNNVIMTNLGRKISSTSPMAALSLHRLPLPSKDDVGAHPQSDQLSQICNGGGGSNGDHPHQDHAANTMASPSSWLSVNGPLGGGGSDACPSTGATIEEERVNNDNSNRINVNDKNAPSTEDNLRCTTSSSLFEESSHKNASFQYSRDNTTHRHHQCNQNNNALTNIANNNNSKSIGRLTNNHSRYLGIPPNPTPLTMLSQVVHRPKSTASPATTIRTPTTRSGANTLKNSTTSLSTSASGSGVVAEGFDRRCFAMPVSSDDLVVLARALGPHVRDFFVQVISSEADGVLPHAAANDLDTIRRVQEEKEKEKRRQRTSEEEGIEDHKKVEGRDIDIRNHRVSGSSSIEKPFVNEGTDELSASSTAPFSLSSASMENNKQNGQLLSYCIACGMEGNMVSRQVRNRPSYLPVWPSCSFP</sequence>
<feature type="region of interest" description="Disordered" evidence="1">
    <location>
        <begin position="588"/>
        <end position="623"/>
    </location>
</feature>
<feature type="compositionally biased region" description="Polar residues" evidence="1">
    <location>
        <begin position="296"/>
        <end position="308"/>
    </location>
</feature>
<feature type="compositionally biased region" description="Polar residues" evidence="1">
    <location>
        <begin position="955"/>
        <end position="964"/>
    </location>
</feature>
<feature type="region of interest" description="Disordered" evidence="1">
    <location>
        <begin position="2062"/>
        <end position="2097"/>
    </location>
</feature>
<feature type="compositionally biased region" description="Low complexity" evidence="1">
    <location>
        <begin position="705"/>
        <end position="727"/>
    </location>
</feature>
<feature type="compositionally biased region" description="Acidic residues" evidence="1">
    <location>
        <begin position="1643"/>
        <end position="1660"/>
    </location>
</feature>
<proteinExistence type="predicted"/>
<feature type="compositionally biased region" description="Acidic residues" evidence="1">
    <location>
        <begin position="1669"/>
        <end position="1707"/>
    </location>
</feature>
<gene>
    <name evidence="2" type="ORF">PPAR00522_LOCUS6377</name>
</gene>
<feature type="region of interest" description="Disordered" evidence="1">
    <location>
        <begin position="232"/>
        <end position="308"/>
    </location>
</feature>
<protein>
    <recommendedName>
        <fullName evidence="3">F-box domain-containing protein</fullName>
    </recommendedName>
</protein>
<accession>A0A7S0URZ4</accession>
<feature type="region of interest" description="Disordered" evidence="1">
    <location>
        <begin position="2155"/>
        <end position="2188"/>
    </location>
</feature>
<feature type="compositionally biased region" description="Low complexity" evidence="1">
    <location>
        <begin position="236"/>
        <end position="262"/>
    </location>
</feature>